<feature type="region of interest" description="Disordered" evidence="1">
    <location>
        <begin position="139"/>
        <end position="170"/>
    </location>
</feature>
<name>A0A2S2NIM6_SCHGA</name>
<evidence type="ECO:0000313" key="2">
    <source>
        <dbReference type="EMBL" id="MBY17041.1"/>
    </source>
</evidence>
<evidence type="ECO:0000256" key="1">
    <source>
        <dbReference type="SAM" id="MobiDB-lite"/>
    </source>
</evidence>
<protein>
    <submittedName>
        <fullName evidence="2">Uncharacterized protein</fullName>
    </submittedName>
</protein>
<dbReference type="AlphaFoldDB" id="A0A2S2NIM6"/>
<feature type="compositionally biased region" description="Low complexity" evidence="1">
    <location>
        <begin position="474"/>
        <end position="496"/>
    </location>
</feature>
<proteinExistence type="predicted"/>
<organism evidence="2">
    <name type="scientific">Schizaphis graminum</name>
    <name type="common">Green bug aphid</name>
    <dbReference type="NCBI Taxonomy" id="13262"/>
    <lineage>
        <taxon>Eukaryota</taxon>
        <taxon>Metazoa</taxon>
        <taxon>Ecdysozoa</taxon>
        <taxon>Arthropoda</taxon>
        <taxon>Hexapoda</taxon>
        <taxon>Insecta</taxon>
        <taxon>Pterygota</taxon>
        <taxon>Neoptera</taxon>
        <taxon>Paraneoptera</taxon>
        <taxon>Hemiptera</taxon>
        <taxon>Sternorrhyncha</taxon>
        <taxon>Aphidomorpha</taxon>
        <taxon>Aphidoidea</taxon>
        <taxon>Aphididae</taxon>
        <taxon>Aphidini</taxon>
        <taxon>Schizaphis</taxon>
    </lineage>
</organism>
<reference evidence="2" key="1">
    <citation type="submission" date="2018-04" db="EMBL/GenBank/DDBJ databases">
        <title>Transcriptome of Schizaphis graminum biotype I.</title>
        <authorList>
            <person name="Scully E.D."/>
            <person name="Geib S.M."/>
            <person name="Palmer N.A."/>
            <person name="Koch K."/>
            <person name="Bradshaw J."/>
            <person name="Heng-Moss T."/>
            <person name="Sarath G."/>
        </authorList>
    </citation>
    <scope>NUCLEOTIDE SEQUENCE</scope>
</reference>
<feature type="compositionally biased region" description="Polar residues" evidence="1">
    <location>
        <begin position="139"/>
        <end position="165"/>
    </location>
</feature>
<dbReference type="EMBL" id="GGMR01004422">
    <property type="protein sequence ID" value="MBY17041.1"/>
    <property type="molecule type" value="Transcribed_RNA"/>
</dbReference>
<gene>
    <name evidence="2" type="ORF">g.99814</name>
</gene>
<feature type="region of interest" description="Disordered" evidence="1">
    <location>
        <begin position="443"/>
        <end position="513"/>
    </location>
</feature>
<sequence length="781" mass="87798">MDQKNPRPSCCSSSTFPTPTAVTCQVQTTQMASTIISPPTNSYVLTSSNLRPVTNYTLVASSQVPVTHQYVVQSTARTTIPQYVSTGNVKHIMSPSTQQSNVTYMLPSGAHIVRMNNVVTTTVAGEQKSNTQYILTSSTQKTNSSISPLGTQSSISSVSTDTENNSGSSVTVSRTVGVTTCTSPIFQRTGINFPRLNATYYSQIKGNDTTKISFKPKLNEQKPGTSYILTSNDWSRTKNVPISSLQKPGTSYILTSNDWSRTKNVPISSLQKINTNYMQIPLIQKPGGTVLSTNTLRSNVDIQQQKPQHQAIRSVILPSNYRTAVSPQQSTDCKLVLNSINVTTQGINSTDSKPSSSSTPVVSNIQQLSTNYMQIPISQKSGTILTRNNTQPNIENNVRIGQHQTIRSVILPSNYRAAMVSSPRRGVDYRLILKPVNIQSQVIRNLPPPRLPNPRNSSIRNTSPRQTIQRQTLPRQNSPRQSSPRQSSPRQSLPRQTPLPVRSNSIPTRVPLPRPSISIHNEVIANSKITPIPLRKRIRHLVITERSIKICMDEVNSKNYKDSPSSNLTDEAIKIVQAEVTYRLFYLLRECKKFLIRSRSNVLTEEAVRQVCAEYFGTFFGNKLWPLFCLKWTDDGLYSENEENKVWMRKHNNVNLIGWLKHPKFRNPSYIQKRHFMNLISTNPLLPNLENISEVVYEHELHNQKNQESVKFPKPPTRRFYQSLNSDQVTLNKIVAKKSDDVFTPTSHKFMDIPLENQLLSTTKQISSTIFQSPRTQCNPE</sequence>
<accession>A0A2S2NIM6</accession>
<feature type="compositionally biased region" description="Polar residues" evidence="1">
    <location>
        <begin position="462"/>
        <end position="473"/>
    </location>
</feature>